<keyword evidence="2" id="KW-1003">Cell membrane</keyword>
<gene>
    <name evidence="7" type="ordered locus">Tneu_1647</name>
</gene>
<evidence type="ECO:0000256" key="4">
    <source>
        <dbReference type="ARBA" id="ARBA00022989"/>
    </source>
</evidence>
<sequence length="299" mass="31404">MTELLYLLALQALLASVPILLATLGEILTERSGVVNIGVEGVMLLGALAGPLLVDYMRLRAGLQLPEPLWPLVAMLVAAAVGALVGLIHGYISAYLAGDQIISGVAINLFAAGAVAYGIQAYWGVAGYKQIPDWAKADPVPVAAFSIALAGLMWYLLYKTRAGAVIRACGESPEAAFNVGIDVYKVRLISTAAGSSLAALAGAYLSVAYLSVVTKEISAGRGFIALANVVFSNWNPALAVAGAFVFGFFDALSYWLQTLGVARYEITRMIPYVATLLIVAGVIGRAKPPRAVGKAFRRE</sequence>
<keyword evidence="8" id="KW-1185">Reference proteome</keyword>
<proteinExistence type="predicted"/>
<keyword evidence="5 6" id="KW-0472">Membrane</keyword>
<feature type="transmembrane region" description="Helical" evidence="6">
    <location>
        <begin position="101"/>
        <end position="125"/>
    </location>
</feature>
<dbReference type="HOGENOM" id="CLU_040769_1_2_2"/>
<feature type="transmembrane region" description="Helical" evidence="6">
    <location>
        <begin position="188"/>
        <end position="211"/>
    </location>
</feature>
<dbReference type="OrthoDB" id="372203at2157"/>
<reference evidence="7" key="1">
    <citation type="submission" date="2008-03" db="EMBL/GenBank/DDBJ databases">
        <title>Complete sequence of Thermoproteus neutrophilus V24Sta.</title>
        <authorList>
            <consortium name="US DOE Joint Genome Institute"/>
            <person name="Copeland A."/>
            <person name="Lucas S."/>
            <person name="Lapidus A."/>
            <person name="Glavina del Rio T."/>
            <person name="Dalin E."/>
            <person name="Tice H."/>
            <person name="Bruce D."/>
            <person name="Goodwin L."/>
            <person name="Pitluck S."/>
            <person name="Sims D."/>
            <person name="Brettin T."/>
            <person name="Detter J.C."/>
            <person name="Han C."/>
            <person name="Kuske C.R."/>
            <person name="Schmutz J."/>
            <person name="Larimer F."/>
            <person name="Land M."/>
            <person name="Hauser L."/>
            <person name="Kyrpides N."/>
            <person name="Mikhailova N."/>
            <person name="Biddle J.F."/>
            <person name="Zhang Z."/>
            <person name="Fitz-Gibbon S.T."/>
            <person name="Lowe T.M."/>
            <person name="Saltikov C."/>
            <person name="House C.H."/>
            <person name="Richardson P."/>
        </authorList>
    </citation>
    <scope>NUCLEOTIDE SEQUENCE [LARGE SCALE GENOMIC DNA]</scope>
    <source>
        <strain evidence="7">V24Sta</strain>
    </source>
</reference>
<comment type="subcellular location">
    <subcellularLocation>
        <location evidence="1">Cell membrane</location>
        <topology evidence="1">Multi-pass membrane protein</topology>
    </subcellularLocation>
</comment>
<feature type="transmembrane region" description="Helical" evidence="6">
    <location>
        <begin position="223"/>
        <end position="249"/>
    </location>
</feature>
<dbReference type="EMBL" id="CP001014">
    <property type="protein sequence ID" value="ACB40569.1"/>
    <property type="molecule type" value="Genomic_DNA"/>
</dbReference>
<evidence type="ECO:0000313" key="8">
    <source>
        <dbReference type="Proteomes" id="UP000001694"/>
    </source>
</evidence>
<dbReference type="GeneID" id="6165515"/>
<feature type="transmembrane region" description="Helical" evidence="6">
    <location>
        <begin position="37"/>
        <end position="57"/>
    </location>
</feature>
<dbReference type="GO" id="GO:0005886">
    <property type="term" value="C:plasma membrane"/>
    <property type="evidence" value="ECO:0007669"/>
    <property type="project" value="UniProtKB-SubCell"/>
</dbReference>
<feature type="transmembrane region" description="Helical" evidence="6">
    <location>
        <begin position="137"/>
        <end position="157"/>
    </location>
</feature>
<dbReference type="KEGG" id="tne:Tneu_1647"/>
<dbReference type="Pfam" id="PF02653">
    <property type="entry name" value="BPD_transp_2"/>
    <property type="match status" value="1"/>
</dbReference>
<evidence type="ECO:0000256" key="2">
    <source>
        <dbReference type="ARBA" id="ARBA00022475"/>
    </source>
</evidence>
<evidence type="ECO:0000256" key="5">
    <source>
        <dbReference type="ARBA" id="ARBA00023136"/>
    </source>
</evidence>
<evidence type="ECO:0000313" key="7">
    <source>
        <dbReference type="EMBL" id="ACB40569.1"/>
    </source>
</evidence>
<feature type="transmembrane region" description="Helical" evidence="6">
    <location>
        <begin position="269"/>
        <end position="288"/>
    </location>
</feature>
<dbReference type="CDD" id="cd06580">
    <property type="entry name" value="TM_PBP1_transp_TpRbsC_like"/>
    <property type="match status" value="1"/>
</dbReference>
<dbReference type="PANTHER" id="PTHR43370:SF1">
    <property type="entry name" value="GUANOSINE ABC TRANSPORTER PERMEASE PROTEIN NUPQ"/>
    <property type="match status" value="1"/>
</dbReference>
<feature type="transmembrane region" description="Helical" evidence="6">
    <location>
        <begin position="69"/>
        <end position="89"/>
    </location>
</feature>
<keyword evidence="4 6" id="KW-1133">Transmembrane helix</keyword>
<accession>B1YAC0</accession>
<protein>
    <submittedName>
        <fullName evidence="7">Inner-membrane translocator</fullName>
    </submittedName>
</protein>
<dbReference type="PANTHER" id="PTHR43370">
    <property type="entry name" value="SUGAR ABC TRANSPORTER INTEGRAL MEMBRANE PROTEIN-RELATED"/>
    <property type="match status" value="1"/>
</dbReference>
<dbReference type="GO" id="GO:0022857">
    <property type="term" value="F:transmembrane transporter activity"/>
    <property type="evidence" value="ECO:0007669"/>
    <property type="project" value="InterPro"/>
</dbReference>
<name>B1YAC0_PYRNV</name>
<keyword evidence="3 6" id="KW-0812">Transmembrane</keyword>
<evidence type="ECO:0000256" key="3">
    <source>
        <dbReference type="ARBA" id="ARBA00022692"/>
    </source>
</evidence>
<dbReference type="RefSeq" id="WP_012350988.1">
    <property type="nucleotide sequence ID" value="NC_010525.1"/>
</dbReference>
<dbReference type="AlphaFoldDB" id="B1YAC0"/>
<evidence type="ECO:0000256" key="1">
    <source>
        <dbReference type="ARBA" id="ARBA00004651"/>
    </source>
</evidence>
<dbReference type="InterPro" id="IPR001851">
    <property type="entry name" value="ABC_transp_permease"/>
</dbReference>
<dbReference type="Proteomes" id="UP000001694">
    <property type="component" value="Chromosome"/>
</dbReference>
<organism evidence="7 8">
    <name type="scientific">Pyrobaculum neutrophilum (strain DSM 2338 / JCM 9278 / NBRC 100436 / V24Sta)</name>
    <name type="common">Thermoproteus neutrophilus</name>
    <dbReference type="NCBI Taxonomy" id="444157"/>
    <lineage>
        <taxon>Archaea</taxon>
        <taxon>Thermoproteota</taxon>
        <taxon>Thermoprotei</taxon>
        <taxon>Thermoproteales</taxon>
        <taxon>Thermoproteaceae</taxon>
        <taxon>Pyrobaculum</taxon>
    </lineage>
</organism>
<dbReference type="STRING" id="444157.Tneu_1647"/>
<evidence type="ECO:0000256" key="6">
    <source>
        <dbReference type="SAM" id="Phobius"/>
    </source>
</evidence>
<dbReference type="eggNOG" id="arCOG00261">
    <property type="taxonomic scope" value="Archaea"/>
</dbReference>